<evidence type="ECO:0000313" key="4">
    <source>
        <dbReference type="Proteomes" id="UP000282433"/>
    </source>
</evidence>
<protein>
    <submittedName>
        <fullName evidence="3">Oxidoreductase</fullName>
        <ecNumber evidence="3">1.-.-.-</ecNumber>
    </submittedName>
</protein>
<dbReference type="PANTHER" id="PTHR43708">
    <property type="entry name" value="CONSERVED EXPRESSED OXIDOREDUCTASE (EUROFUNG)"/>
    <property type="match status" value="1"/>
</dbReference>
<name>A0A447RGI8_KLEPN</name>
<sequence>MINGLKPLDRTLRWGMVGGGGSSQIGYIHRSAALRDNTFTLLAGAFDIDAERGRQFGQQLGVDPDRCYADYQSLFRSEAARPDGIQAVSVATPNNTHYAICRAALEAGLHVVCEKPLCFSSEEADELVALSQRRRKIIGVTYGYAGHQLILQARQMIADGLLGDIRIVICSLPTVFTPSRGTGKCQYPLAGRSPLRRPQLCAGRPGHPSAVSGRNHGPAAEDHPADVRQTKLRQKPRAAGR</sequence>
<evidence type="ECO:0000313" key="3">
    <source>
        <dbReference type="EMBL" id="VEA98940.1"/>
    </source>
</evidence>
<reference evidence="3 4" key="1">
    <citation type="submission" date="2018-12" db="EMBL/GenBank/DDBJ databases">
        <authorList>
            <consortium name="Pathogen Informatics"/>
        </authorList>
    </citation>
    <scope>NUCLEOTIDE SEQUENCE [LARGE SCALE GENOMIC DNA]</scope>
    <source>
        <strain evidence="3 4">NCTC13635</strain>
    </source>
</reference>
<evidence type="ECO:0000256" key="1">
    <source>
        <dbReference type="SAM" id="MobiDB-lite"/>
    </source>
</evidence>
<dbReference type="Proteomes" id="UP000282433">
    <property type="component" value="Chromosome"/>
</dbReference>
<dbReference type="InterPro" id="IPR051317">
    <property type="entry name" value="Gfo/Idh/MocA_oxidoreduct"/>
</dbReference>
<dbReference type="EC" id="1.-.-.-" evidence="3"/>
<dbReference type="GO" id="GO:0016491">
    <property type="term" value="F:oxidoreductase activity"/>
    <property type="evidence" value="ECO:0007669"/>
    <property type="project" value="UniProtKB-KW"/>
</dbReference>
<accession>A0A447RGI8</accession>
<dbReference type="GO" id="GO:0000166">
    <property type="term" value="F:nucleotide binding"/>
    <property type="evidence" value="ECO:0007669"/>
    <property type="project" value="InterPro"/>
</dbReference>
<dbReference type="PANTHER" id="PTHR43708:SF3">
    <property type="entry name" value="OXIDOREDUCTASE"/>
    <property type="match status" value="1"/>
</dbReference>
<feature type="region of interest" description="Disordered" evidence="1">
    <location>
        <begin position="197"/>
        <end position="241"/>
    </location>
</feature>
<dbReference type="Pfam" id="PF01408">
    <property type="entry name" value="GFO_IDH_MocA"/>
    <property type="match status" value="1"/>
</dbReference>
<dbReference type="InterPro" id="IPR000683">
    <property type="entry name" value="Gfo/Idh/MocA-like_OxRdtase_N"/>
</dbReference>
<evidence type="ECO:0000259" key="2">
    <source>
        <dbReference type="Pfam" id="PF01408"/>
    </source>
</evidence>
<dbReference type="EMBL" id="LR134162">
    <property type="protein sequence ID" value="VEA98940.1"/>
    <property type="molecule type" value="Genomic_DNA"/>
</dbReference>
<dbReference type="AlphaFoldDB" id="A0A447RGI8"/>
<proteinExistence type="predicted"/>
<feature type="compositionally biased region" description="Basic and acidic residues" evidence="1">
    <location>
        <begin position="219"/>
        <end position="229"/>
    </location>
</feature>
<keyword evidence="3" id="KW-0560">Oxidoreductase</keyword>
<feature type="compositionally biased region" description="Basic residues" evidence="1">
    <location>
        <begin position="230"/>
        <end position="241"/>
    </location>
</feature>
<gene>
    <name evidence="3" type="primary">ydgJ_1</name>
    <name evidence="3" type="ORF">NCTC13635_00185</name>
</gene>
<dbReference type="SUPFAM" id="SSF51735">
    <property type="entry name" value="NAD(P)-binding Rossmann-fold domains"/>
    <property type="match status" value="1"/>
</dbReference>
<dbReference type="Gene3D" id="3.40.50.720">
    <property type="entry name" value="NAD(P)-binding Rossmann-like Domain"/>
    <property type="match status" value="1"/>
</dbReference>
<dbReference type="InterPro" id="IPR036291">
    <property type="entry name" value="NAD(P)-bd_dom_sf"/>
</dbReference>
<feature type="domain" description="Gfo/Idh/MocA-like oxidoreductase N-terminal" evidence="2">
    <location>
        <begin position="12"/>
        <end position="142"/>
    </location>
</feature>
<organism evidence="3 4">
    <name type="scientific">Klebsiella pneumoniae</name>
    <dbReference type="NCBI Taxonomy" id="573"/>
    <lineage>
        <taxon>Bacteria</taxon>
        <taxon>Pseudomonadati</taxon>
        <taxon>Pseudomonadota</taxon>
        <taxon>Gammaproteobacteria</taxon>
        <taxon>Enterobacterales</taxon>
        <taxon>Enterobacteriaceae</taxon>
        <taxon>Klebsiella/Raoultella group</taxon>
        <taxon>Klebsiella</taxon>
        <taxon>Klebsiella pneumoniae complex</taxon>
    </lineage>
</organism>